<protein>
    <submittedName>
        <fullName evidence="2">Uncharacterized protein</fullName>
    </submittedName>
</protein>
<dbReference type="Proteomes" id="UP001385892">
    <property type="component" value="Unassembled WGS sequence"/>
</dbReference>
<organism evidence="2 3">
    <name type="scientific">Variovorax rhizosphaerae</name>
    <dbReference type="NCBI Taxonomy" id="1836200"/>
    <lineage>
        <taxon>Bacteria</taxon>
        <taxon>Pseudomonadati</taxon>
        <taxon>Pseudomonadota</taxon>
        <taxon>Betaproteobacteria</taxon>
        <taxon>Burkholderiales</taxon>
        <taxon>Comamonadaceae</taxon>
        <taxon>Variovorax</taxon>
    </lineage>
</organism>
<feature type="region of interest" description="Disordered" evidence="1">
    <location>
        <begin position="1"/>
        <end position="43"/>
    </location>
</feature>
<reference evidence="2 3" key="1">
    <citation type="submission" date="2024-03" db="EMBL/GenBank/DDBJ databases">
        <title>Novel species of the genus Variovorax.</title>
        <authorList>
            <person name="Liu Q."/>
            <person name="Xin Y.-H."/>
        </authorList>
    </citation>
    <scope>NUCLEOTIDE SEQUENCE [LARGE SCALE GENOMIC DNA]</scope>
    <source>
        <strain evidence="2 3">KACC 18900</strain>
    </source>
</reference>
<keyword evidence="3" id="KW-1185">Reference proteome</keyword>
<accession>A0ABU8WX61</accession>
<comment type="caution">
    <text evidence="2">The sequence shown here is derived from an EMBL/GenBank/DDBJ whole genome shotgun (WGS) entry which is preliminary data.</text>
</comment>
<sequence length="71" mass="7377">MMKTIEMADASVIADARSGKRAPDPTPYSVGKSHASRITSSSAVPNVNGAEAVKAQVLAQPAIRTEGARVR</sequence>
<evidence type="ECO:0000256" key="1">
    <source>
        <dbReference type="SAM" id="MobiDB-lite"/>
    </source>
</evidence>
<dbReference type="RefSeq" id="WP_340348020.1">
    <property type="nucleotide sequence ID" value="NZ_JBBKZT010000032.1"/>
</dbReference>
<dbReference type="EMBL" id="JBBKZT010000032">
    <property type="protein sequence ID" value="MEJ8852135.1"/>
    <property type="molecule type" value="Genomic_DNA"/>
</dbReference>
<evidence type="ECO:0000313" key="3">
    <source>
        <dbReference type="Proteomes" id="UP001385892"/>
    </source>
</evidence>
<name>A0ABU8WX61_9BURK</name>
<gene>
    <name evidence="2" type="ORF">WKW82_36275</name>
</gene>
<proteinExistence type="predicted"/>
<evidence type="ECO:0000313" key="2">
    <source>
        <dbReference type="EMBL" id="MEJ8852135.1"/>
    </source>
</evidence>